<keyword evidence="3" id="KW-0804">Transcription</keyword>
<dbReference type="Pfam" id="PF13377">
    <property type="entry name" value="Peripla_BP_3"/>
    <property type="match status" value="1"/>
</dbReference>
<organism evidence="5 6">
    <name type="scientific">Candidatus Cohnella colombiensis</name>
    <dbReference type="NCBI Taxonomy" id="3121368"/>
    <lineage>
        <taxon>Bacteria</taxon>
        <taxon>Bacillati</taxon>
        <taxon>Bacillota</taxon>
        <taxon>Bacilli</taxon>
        <taxon>Bacillales</taxon>
        <taxon>Paenibacillaceae</taxon>
        <taxon>Cohnella</taxon>
    </lineage>
</organism>
<dbReference type="CDD" id="cd01392">
    <property type="entry name" value="HTH_LacI"/>
    <property type="match status" value="1"/>
</dbReference>
<dbReference type="Proteomes" id="UP001178662">
    <property type="component" value="Chromosome"/>
</dbReference>
<keyword evidence="6" id="KW-1185">Reference proteome</keyword>
<dbReference type="InterPro" id="IPR046335">
    <property type="entry name" value="LacI/GalR-like_sensor"/>
</dbReference>
<dbReference type="Gene3D" id="3.40.50.2300">
    <property type="match status" value="2"/>
</dbReference>
<dbReference type="InterPro" id="IPR028082">
    <property type="entry name" value="Peripla_BP_I"/>
</dbReference>
<evidence type="ECO:0000256" key="1">
    <source>
        <dbReference type="ARBA" id="ARBA00023015"/>
    </source>
</evidence>
<evidence type="ECO:0000256" key="2">
    <source>
        <dbReference type="ARBA" id="ARBA00023125"/>
    </source>
</evidence>
<dbReference type="SUPFAM" id="SSF53822">
    <property type="entry name" value="Periplasmic binding protein-like I"/>
    <property type="match status" value="1"/>
</dbReference>
<accession>A0AA95ETI3</accession>
<dbReference type="EMBL" id="CP119317">
    <property type="protein sequence ID" value="WEK53115.1"/>
    <property type="molecule type" value="Genomic_DNA"/>
</dbReference>
<feature type="domain" description="HTH lacI-type" evidence="4">
    <location>
        <begin position="5"/>
        <end position="75"/>
    </location>
</feature>
<protein>
    <submittedName>
        <fullName evidence="5">LacI family DNA-binding transcriptional regulator</fullName>
    </submittedName>
</protein>
<dbReference type="InterPro" id="IPR000843">
    <property type="entry name" value="HTH_LacI"/>
</dbReference>
<dbReference type="PANTHER" id="PTHR30146">
    <property type="entry name" value="LACI-RELATED TRANSCRIPTIONAL REPRESSOR"/>
    <property type="match status" value="1"/>
</dbReference>
<keyword evidence="1" id="KW-0805">Transcription regulation</keyword>
<evidence type="ECO:0000313" key="6">
    <source>
        <dbReference type="Proteomes" id="UP001178662"/>
    </source>
</evidence>
<gene>
    <name evidence="5" type="ORF">P0Y55_10965</name>
</gene>
<dbReference type="GO" id="GO:0003700">
    <property type="term" value="F:DNA-binding transcription factor activity"/>
    <property type="evidence" value="ECO:0007669"/>
    <property type="project" value="TreeGrafter"/>
</dbReference>
<dbReference type="AlphaFoldDB" id="A0AA95ETI3"/>
<keyword evidence="2 5" id="KW-0238">DNA-binding</keyword>
<evidence type="ECO:0000256" key="3">
    <source>
        <dbReference type="ARBA" id="ARBA00023163"/>
    </source>
</evidence>
<name>A0AA95ETI3_9BACL</name>
<dbReference type="PANTHER" id="PTHR30146:SF109">
    <property type="entry name" value="HTH-TYPE TRANSCRIPTIONAL REGULATOR GALS"/>
    <property type="match status" value="1"/>
</dbReference>
<sequence>MSSAKITLQVIADQLKVSKTLVSRALLGKYGVSDEMRKNILRTAIELGYPLPAKTKGSAADLTRNIAIVIPRSFLSDLSYWGAVLSALEAELQQEGYCMILAPVGPEIEEAELPTSIKERKVDGVFLLGNVADSLNVQIINTGLPVVMVDGHSSHDLKIDHVLADNFNGMADMTTYVLQAGHRRVAYIGDPAFSLSFAERLRGFQFAVNHFANEQNVINTTVISDISGEHNINNLEQALNILLSAPIKPTAVLCANDSIAINLLLALKSRGLKCPEDISVTGFDNINSSEPYALASVDAGKQDIAAHAVQLLMQRMHHRQRRPCTLYVTTELVDRRSIAKID</sequence>
<dbReference type="GO" id="GO:0000976">
    <property type="term" value="F:transcription cis-regulatory region binding"/>
    <property type="evidence" value="ECO:0007669"/>
    <property type="project" value="TreeGrafter"/>
</dbReference>
<reference evidence="5" key="1">
    <citation type="submission" date="2023-03" db="EMBL/GenBank/DDBJ databases">
        <title>Andean soil-derived lignocellulolytic bacterial consortium as a source of novel taxa and putative plastic-active enzymes.</title>
        <authorList>
            <person name="Diaz-Garcia L."/>
            <person name="Chuvochina M."/>
            <person name="Feuerriegel G."/>
            <person name="Bunk B."/>
            <person name="Sproer C."/>
            <person name="Streit W.R."/>
            <person name="Rodriguez L.M."/>
            <person name="Overmann J."/>
            <person name="Jimenez D.J."/>
        </authorList>
    </citation>
    <scope>NUCLEOTIDE SEQUENCE</scope>
    <source>
        <strain evidence="5">MAG 2441</strain>
    </source>
</reference>
<proteinExistence type="predicted"/>
<dbReference type="InterPro" id="IPR010982">
    <property type="entry name" value="Lambda_DNA-bd_dom_sf"/>
</dbReference>
<dbReference type="Gene3D" id="1.10.260.40">
    <property type="entry name" value="lambda repressor-like DNA-binding domains"/>
    <property type="match status" value="1"/>
</dbReference>
<evidence type="ECO:0000259" key="4">
    <source>
        <dbReference type="SMART" id="SM00354"/>
    </source>
</evidence>
<dbReference type="SUPFAM" id="SSF47413">
    <property type="entry name" value="lambda repressor-like DNA-binding domains"/>
    <property type="match status" value="1"/>
</dbReference>
<evidence type="ECO:0000313" key="5">
    <source>
        <dbReference type="EMBL" id="WEK53115.1"/>
    </source>
</evidence>
<dbReference type="SMART" id="SM00354">
    <property type="entry name" value="HTH_LACI"/>
    <property type="match status" value="1"/>
</dbReference>